<dbReference type="GeneID" id="108564573"/>
<dbReference type="InterPro" id="IPR045270">
    <property type="entry name" value="STKc_AGC"/>
</dbReference>
<dbReference type="Gene3D" id="1.10.510.10">
    <property type="entry name" value="Transferase(Phosphotransferase) domain 1"/>
    <property type="match status" value="1"/>
</dbReference>
<keyword evidence="4 9" id="KW-0418">Kinase</keyword>
<evidence type="ECO:0000313" key="8">
    <source>
        <dbReference type="Proteomes" id="UP000695000"/>
    </source>
</evidence>
<accession>A0ABM1MX46</accession>
<name>A0ABM1MX46_NICVS</name>
<keyword evidence="5" id="KW-0067">ATP-binding</keyword>
<evidence type="ECO:0000256" key="1">
    <source>
        <dbReference type="ARBA" id="ARBA00022527"/>
    </source>
</evidence>
<keyword evidence="2" id="KW-0808">Transferase</keyword>
<dbReference type="PANTHER" id="PTHR24355">
    <property type="entry name" value="G PROTEIN-COUPLED RECEPTOR KINASE/RIBOSOMAL PROTEIN S6 KINASE"/>
    <property type="match status" value="1"/>
</dbReference>
<protein>
    <submittedName>
        <fullName evidence="9">Serine/threonine-protein kinase S6KL</fullName>
    </submittedName>
</protein>
<dbReference type="SUPFAM" id="SSF56112">
    <property type="entry name" value="Protein kinase-like (PK-like)"/>
    <property type="match status" value="1"/>
</dbReference>
<proteinExistence type="predicted"/>
<dbReference type="PROSITE" id="PS00108">
    <property type="entry name" value="PROTEIN_KINASE_ST"/>
    <property type="match status" value="1"/>
</dbReference>
<dbReference type="Pfam" id="PF00069">
    <property type="entry name" value="Pkinase"/>
    <property type="match status" value="1"/>
</dbReference>
<keyword evidence="8" id="KW-1185">Reference proteome</keyword>
<feature type="domain" description="Protein kinase" evidence="7">
    <location>
        <begin position="105"/>
        <end position="311"/>
    </location>
</feature>
<keyword evidence="3" id="KW-0547">Nucleotide-binding</keyword>
<evidence type="ECO:0000259" key="7">
    <source>
        <dbReference type="PROSITE" id="PS50011"/>
    </source>
</evidence>
<evidence type="ECO:0000313" key="9">
    <source>
        <dbReference type="RefSeq" id="XP_017779146.1"/>
    </source>
</evidence>
<dbReference type="GO" id="GO:0016301">
    <property type="term" value="F:kinase activity"/>
    <property type="evidence" value="ECO:0007669"/>
    <property type="project" value="UniProtKB-KW"/>
</dbReference>
<evidence type="ECO:0000256" key="6">
    <source>
        <dbReference type="SAM" id="MobiDB-lite"/>
    </source>
</evidence>
<dbReference type="SMART" id="SM00220">
    <property type="entry name" value="S_TKc"/>
    <property type="match status" value="1"/>
</dbReference>
<reference evidence="9" key="1">
    <citation type="submission" date="2025-08" db="UniProtKB">
        <authorList>
            <consortium name="RefSeq"/>
        </authorList>
    </citation>
    <scope>IDENTIFICATION</scope>
    <source>
        <tissue evidence="9">Whole Larva</tissue>
    </source>
</reference>
<dbReference type="PROSITE" id="PS50011">
    <property type="entry name" value="PROTEIN_KINASE_DOM"/>
    <property type="match status" value="1"/>
</dbReference>
<evidence type="ECO:0000256" key="5">
    <source>
        <dbReference type="ARBA" id="ARBA00022840"/>
    </source>
</evidence>
<evidence type="ECO:0000256" key="2">
    <source>
        <dbReference type="ARBA" id="ARBA00022679"/>
    </source>
</evidence>
<keyword evidence="1" id="KW-0723">Serine/threonine-protein kinase</keyword>
<dbReference type="Proteomes" id="UP000695000">
    <property type="component" value="Unplaced"/>
</dbReference>
<organism evidence="8 9">
    <name type="scientific">Nicrophorus vespilloides</name>
    <name type="common">Boreal carrion beetle</name>
    <dbReference type="NCBI Taxonomy" id="110193"/>
    <lineage>
        <taxon>Eukaryota</taxon>
        <taxon>Metazoa</taxon>
        <taxon>Ecdysozoa</taxon>
        <taxon>Arthropoda</taxon>
        <taxon>Hexapoda</taxon>
        <taxon>Insecta</taxon>
        <taxon>Pterygota</taxon>
        <taxon>Neoptera</taxon>
        <taxon>Endopterygota</taxon>
        <taxon>Coleoptera</taxon>
        <taxon>Polyphaga</taxon>
        <taxon>Staphyliniformia</taxon>
        <taxon>Silphidae</taxon>
        <taxon>Nicrophorinae</taxon>
        <taxon>Nicrophorus</taxon>
    </lineage>
</organism>
<dbReference type="PANTHER" id="PTHR24355:SF1">
    <property type="entry name" value="RIBOSOMAL PROTEIN S6 KINASE-RELATED PROTEIN"/>
    <property type="match status" value="1"/>
</dbReference>
<dbReference type="Gene3D" id="3.30.200.20">
    <property type="entry name" value="Phosphorylase Kinase, domain 1"/>
    <property type="match status" value="1"/>
</dbReference>
<dbReference type="RefSeq" id="XP_017779146.1">
    <property type="nucleotide sequence ID" value="XM_017923657.1"/>
</dbReference>
<dbReference type="InterPro" id="IPR011009">
    <property type="entry name" value="Kinase-like_dom_sf"/>
</dbReference>
<gene>
    <name evidence="9" type="primary">LOC108564573</name>
</gene>
<dbReference type="CDD" id="cd05123">
    <property type="entry name" value="STKc_AGC"/>
    <property type="match status" value="1"/>
</dbReference>
<feature type="compositionally biased region" description="Low complexity" evidence="6">
    <location>
        <begin position="1"/>
        <end position="17"/>
    </location>
</feature>
<feature type="region of interest" description="Disordered" evidence="6">
    <location>
        <begin position="1"/>
        <end position="40"/>
    </location>
</feature>
<dbReference type="InterPro" id="IPR000719">
    <property type="entry name" value="Prot_kinase_dom"/>
</dbReference>
<dbReference type="InterPro" id="IPR008271">
    <property type="entry name" value="Ser/Thr_kinase_AS"/>
</dbReference>
<evidence type="ECO:0000256" key="4">
    <source>
        <dbReference type="ARBA" id="ARBA00022777"/>
    </source>
</evidence>
<sequence>MGNSNSSKSSVSKSYSSEDGIHRDQQHHHHHHGFDNNQISHSQRSLQSLNSFTSGFSFRRQNSTKSGKAIARTYQSSRDCWPSAHIESSFLPVFPAHCPTRDTEFSFLEEVAQGAFGQVYKVKQAGSLYALKVLSKYKVFKDNAVQQVKDEVQIQKACGHHTFVVNCPFNWQSKKRLYIVTDFVSGGELHQLLKNCAILPLAVVQLYVAQLAIVLDFLHNAGVIYRDLKPENILLDNEGNVQLTDFGLSKWLPYGNRTKTVCGTLKYIAPEVLAKEPYGHAVDWWSLGVVACLMLTAQGVGGLSGLWMGLN</sequence>
<evidence type="ECO:0000256" key="3">
    <source>
        <dbReference type="ARBA" id="ARBA00022741"/>
    </source>
</evidence>